<dbReference type="EMBL" id="JAPQKN010000001">
    <property type="protein sequence ID" value="KAJ5175712.1"/>
    <property type="molecule type" value="Genomic_DNA"/>
</dbReference>
<dbReference type="OrthoDB" id="4281241at2759"/>
<feature type="compositionally biased region" description="Polar residues" evidence="1">
    <location>
        <begin position="20"/>
        <end position="36"/>
    </location>
</feature>
<gene>
    <name evidence="2" type="ORF">N7482_001589</name>
</gene>
<evidence type="ECO:0000313" key="2">
    <source>
        <dbReference type="EMBL" id="KAJ5175712.1"/>
    </source>
</evidence>
<evidence type="ECO:0000256" key="1">
    <source>
        <dbReference type="SAM" id="MobiDB-lite"/>
    </source>
</evidence>
<evidence type="ECO:0000313" key="3">
    <source>
        <dbReference type="Proteomes" id="UP001149163"/>
    </source>
</evidence>
<reference evidence="2" key="1">
    <citation type="submission" date="2022-11" db="EMBL/GenBank/DDBJ databases">
        <authorList>
            <person name="Petersen C."/>
        </authorList>
    </citation>
    <scope>NUCLEOTIDE SEQUENCE</scope>
    <source>
        <strain evidence="2">IBT 26290</strain>
    </source>
</reference>
<protein>
    <submittedName>
        <fullName evidence="2">Uncharacterized protein</fullName>
    </submittedName>
</protein>
<dbReference type="AlphaFoldDB" id="A0A9W9LUB4"/>
<reference evidence="2" key="2">
    <citation type="journal article" date="2023" name="IMA Fungus">
        <title>Comparative genomic study of the Penicillium genus elucidates a diverse pangenome and 15 lateral gene transfer events.</title>
        <authorList>
            <person name="Petersen C."/>
            <person name="Sorensen T."/>
            <person name="Nielsen M.R."/>
            <person name="Sondergaard T.E."/>
            <person name="Sorensen J.L."/>
            <person name="Fitzpatrick D.A."/>
            <person name="Frisvad J.C."/>
            <person name="Nielsen K.L."/>
        </authorList>
    </citation>
    <scope>NUCLEOTIDE SEQUENCE</scope>
    <source>
        <strain evidence="2">IBT 26290</strain>
    </source>
</reference>
<feature type="region of interest" description="Disordered" evidence="1">
    <location>
        <begin position="17"/>
        <end position="40"/>
    </location>
</feature>
<proteinExistence type="predicted"/>
<dbReference type="GeneID" id="81422890"/>
<sequence>MKTEASLILVKALNMESEGTDTYSVPSEKSSTVPSETSDDRDFIASDSERLSYTSHDSSDVLYLFHGSSRAEGEFGVQDGKIPIKTIARQSVMQNGQPVTKYLVLWYSWEDDEM</sequence>
<name>A0A9W9LUB4_9EURO</name>
<keyword evidence="3" id="KW-1185">Reference proteome</keyword>
<organism evidence="2 3">
    <name type="scientific">Penicillium canariense</name>
    <dbReference type="NCBI Taxonomy" id="189055"/>
    <lineage>
        <taxon>Eukaryota</taxon>
        <taxon>Fungi</taxon>
        <taxon>Dikarya</taxon>
        <taxon>Ascomycota</taxon>
        <taxon>Pezizomycotina</taxon>
        <taxon>Eurotiomycetes</taxon>
        <taxon>Eurotiomycetidae</taxon>
        <taxon>Eurotiales</taxon>
        <taxon>Aspergillaceae</taxon>
        <taxon>Penicillium</taxon>
    </lineage>
</organism>
<accession>A0A9W9LUB4</accession>
<dbReference type="RefSeq" id="XP_056547320.1">
    <property type="nucleotide sequence ID" value="XM_056683714.1"/>
</dbReference>
<dbReference type="Proteomes" id="UP001149163">
    <property type="component" value="Unassembled WGS sequence"/>
</dbReference>
<comment type="caution">
    <text evidence="2">The sequence shown here is derived from an EMBL/GenBank/DDBJ whole genome shotgun (WGS) entry which is preliminary data.</text>
</comment>